<dbReference type="Proteomes" id="UP000603317">
    <property type="component" value="Unassembled WGS sequence"/>
</dbReference>
<evidence type="ECO:0000256" key="1">
    <source>
        <dbReference type="SAM" id="SignalP"/>
    </source>
</evidence>
<keyword evidence="1" id="KW-0732">Signal</keyword>
<protein>
    <recommendedName>
        <fullName evidence="4">Lipoprotein</fullName>
    </recommendedName>
</protein>
<comment type="caution">
    <text evidence="2">The sequence shown here is derived from an EMBL/GenBank/DDBJ whole genome shotgun (WGS) entry which is preliminary data.</text>
</comment>
<feature type="chain" id="PRO_5045078578" description="Lipoprotein" evidence="1">
    <location>
        <begin position="27"/>
        <end position="144"/>
    </location>
</feature>
<sequence>MMYRNLLPFTLAAVMSLAGCSAESEADSTRDKDGKIVPEETARLLSLGGHLIGDDATAFELAQGCATSLRVTAGAMQALAGQAGSSEMAMIDRAAEIYENRAIASSEGPSEREIRATIARDAERLKDERSEQAQLAIVCLRSLG</sequence>
<gene>
    <name evidence="2" type="ORF">GCM10010923_23500</name>
</gene>
<evidence type="ECO:0000313" key="2">
    <source>
        <dbReference type="EMBL" id="GGA12082.1"/>
    </source>
</evidence>
<evidence type="ECO:0000313" key="3">
    <source>
        <dbReference type="Proteomes" id="UP000603317"/>
    </source>
</evidence>
<proteinExistence type="predicted"/>
<dbReference type="PROSITE" id="PS51257">
    <property type="entry name" value="PROKAR_LIPOPROTEIN"/>
    <property type="match status" value="1"/>
</dbReference>
<organism evidence="2 3">
    <name type="scientific">Blastomonas marina</name>
    <dbReference type="NCBI Taxonomy" id="1867408"/>
    <lineage>
        <taxon>Bacteria</taxon>
        <taxon>Pseudomonadati</taxon>
        <taxon>Pseudomonadota</taxon>
        <taxon>Alphaproteobacteria</taxon>
        <taxon>Sphingomonadales</taxon>
        <taxon>Sphingomonadaceae</taxon>
        <taxon>Blastomonas</taxon>
    </lineage>
</organism>
<reference evidence="3" key="1">
    <citation type="journal article" date="2019" name="Int. J. Syst. Evol. Microbiol.">
        <title>The Global Catalogue of Microorganisms (GCM) 10K type strain sequencing project: providing services to taxonomists for standard genome sequencing and annotation.</title>
        <authorList>
            <consortium name="The Broad Institute Genomics Platform"/>
            <consortium name="The Broad Institute Genome Sequencing Center for Infectious Disease"/>
            <person name="Wu L."/>
            <person name="Ma J."/>
        </authorList>
    </citation>
    <scope>NUCLEOTIDE SEQUENCE [LARGE SCALE GENOMIC DNA]</scope>
    <source>
        <strain evidence="3">CGMCC 1.15297</strain>
    </source>
</reference>
<keyword evidence="3" id="KW-1185">Reference proteome</keyword>
<dbReference type="EMBL" id="BMID01000001">
    <property type="protein sequence ID" value="GGA12082.1"/>
    <property type="molecule type" value="Genomic_DNA"/>
</dbReference>
<feature type="signal peptide" evidence="1">
    <location>
        <begin position="1"/>
        <end position="26"/>
    </location>
</feature>
<name>A0ABQ1FGR8_9SPHN</name>
<evidence type="ECO:0008006" key="4">
    <source>
        <dbReference type="Google" id="ProtNLM"/>
    </source>
</evidence>
<accession>A0ABQ1FGR8</accession>
<dbReference type="RefSeq" id="WP_188642872.1">
    <property type="nucleotide sequence ID" value="NZ_BMID01000001.1"/>
</dbReference>